<accession>A0A5E4E2L6</accession>
<gene>
    <name evidence="2" type="ORF">ALMOND_2B030195</name>
</gene>
<name>A0A5E4E2L6_PRUDU</name>
<dbReference type="Gramene" id="VVA09582">
    <property type="protein sequence ID" value="VVA09582"/>
    <property type="gene ID" value="Prudul26B030195"/>
</dbReference>
<proteinExistence type="predicted"/>
<protein>
    <submittedName>
        <fullName evidence="2">Uncharacterized protein</fullName>
    </submittedName>
</protein>
<dbReference type="Proteomes" id="UP000327085">
    <property type="component" value="Chromosome 7"/>
</dbReference>
<sequence length="192" mass="21218">MAPKPSKLAGVDSSSAHSVKTSRAHHLPKLGLANPQNQNRSNSTSFHPLPKPPRSNPGPAPLPNGKGHAQVQSHAKILTKLKQKGTYKNSKGSLPKQPQLQGPHSLPKDQSQKCSFFKNSQLQEALCHKKFSLAERQGPCRDYGGYLSEITKTERPLWLLAERDEGSEYLSWTQHIRPQRNLLTTPLPNSKG</sequence>
<feature type="compositionally biased region" description="Pro residues" evidence="1">
    <location>
        <begin position="49"/>
        <end position="62"/>
    </location>
</feature>
<evidence type="ECO:0000256" key="1">
    <source>
        <dbReference type="SAM" id="MobiDB-lite"/>
    </source>
</evidence>
<dbReference type="AlphaFoldDB" id="A0A5E4E2L6"/>
<dbReference type="InParanoid" id="A0A5E4E2L6"/>
<evidence type="ECO:0000313" key="3">
    <source>
        <dbReference type="Proteomes" id="UP000327085"/>
    </source>
</evidence>
<reference evidence="3" key="1">
    <citation type="journal article" date="2020" name="Plant J.">
        <title>Transposons played a major role in the diversification between the closely related almond and peach genomes: results from the almond genome sequence.</title>
        <authorList>
            <person name="Alioto T."/>
            <person name="Alexiou K.G."/>
            <person name="Bardil A."/>
            <person name="Barteri F."/>
            <person name="Castanera R."/>
            <person name="Cruz F."/>
            <person name="Dhingra A."/>
            <person name="Duval H."/>
            <person name="Fernandez I Marti A."/>
            <person name="Frias L."/>
            <person name="Galan B."/>
            <person name="Garcia J.L."/>
            <person name="Howad W."/>
            <person name="Gomez-Garrido J."/>
            <person name="Gut M."/>
            <person name="Julca I."/>
            <person name="Morata J."/>
            <person name="Puigdomenech P."/>
            <person name="Ribeca P."/>
            <person name="Rubio Cabetas M.J."/>
            <person name="Vlasova A."/>
            <person name="Wirthensohn M."/>
            <person name="Garcia-Mas J."/>
            <person name="Gabaldon T."/>
            <person name="Casacuberta J.M."/>
            <person name="Arus P."/>
        </authorList>
    </citation>
    <scope>NUCLEOTIDE SEQUENCE [LARGE SCALE GENOMIC DNA]</scope>
    <source>
        <strain evidence="3">cv. Texas</strain>
    </source>
</reference>
<feature type="compositionally biased region" description="Polar residues" evidence="1">
    <location>
        <begin position="34"/>
        <end position="46"/>
    </location>
</feature>
<feature type="region of interest" description="Disordered" evidence="1">
    <location>
        <begin position="1"/>
        <end position="111"/>
    </location>
</feature>
<evidence type="ECO:0000313" key="2">
    <source>
        <dbReference type="EMBL" id="VVA09582.1"/>
    </source>
</evidence>
<feature type="compositionally biased region" description="Polar residues" evidence="1">
    <location>
        <begin position="86"/>
        <end position="105"/>
    </location>
</feature>
<organism evidence="2 3">
    <name type="scientific">Prunus dulcis</name>
    <name type="common">Almond</name>
    <name type="synonym">Amygdalus dulcis</name>
    <dbReference type="NCBI Taxonomy" id="3755"/>
    <lineage>
        <taxon>Eukaryota</taxon>
        <taxon>Viridiplantae</taxon>
        <taxon>Streptophyta</taxon>
        <taxon>Embryophyta</taxon>
        <taxon>Tracheophyta</taxon>
        <taxon>Spermatophyta</taxon>
        <taxon>Magnoliopsida</taxon>
        <taxon>eudicotyledons</taxon>
        <taxon>Gunneridae</taxon>
        <taxon>Pentapetalae</taxon>
        <taxon>rosids</taxon>
        <taxon>fabids</taxon>
        <taxon>Rosales</taxon>
        <taxon>Rosaceae</taxon>
        <taxon>Amygdaloideae</taxon>
        <taxon>Amygdaleae</taxon>
        <taxon>Prunus</taxon>
    </lineage>
</organism>
<dbReference type="EMBL" id="CABIKO010000001">
    <property type="protein sequence ID" value="VVA09582.1"/>
    <property type="molecule type" value="Genomic_DNA"/>
</dbReference>